<protein>
    <submittedName>
        <fullName evidence="2">Uncharacterized protein</fullName>
    </submittedName>
</protein>
<evidence type="ECO:0000313" key="2">
    <source>
        <dbReference type="EMBL" id="CAB5218891.1"/>
    </source>
</evidence>
<keyword evidence="1" id="KW-0812">Transmembrane</keyword>
<sequence length="50" mass="5130">MKKHLPTIVQAIGTTLVAMSLTLVAIPLGIAFAGSALVVFGIAAERRPNA</sequence>
<organism evidence="2">
    <name type="scientific">uncultured Caudovirales phage</name>
    <dbReference type="NCBI Taxonomy" id="2100421"/>
    <lineage>
        <taxon>Viruses</taxon>
        <taxon>Duplodnaviria</taxon>
        <taxon>Heunggongvirae</taxon>
        <taxon>Uroviricota</taxon>
        <taxon>Caudoviricetes</taxon>
        <taxon>Peduoviridae</taxon>
        <taxon>Maltschvirus</taxon>
        <taxon>Maltschvirus maltsch</taxon>
    </lineage>
</organism>
<accession>A0A6J7WLD2</accession>
<feature type="transmembrane region" description="Helical" evidence="1">
    <location>
        <begin position="20"/>
        <end position="44"/>
    </location>
</feature>
<gene>
    <name evidence="2" type="ORF">UFOVP227_8</name>
</gene>
<keyword evidence="1" id="KW-1133">Transmembrane helix</keyword>
<reference evidence="2" key="1">
    <citation type="submission" date="2020-05" db="EMBL/GenBank/DDBJ databases">
        <authorList>
            <person name="Chiriac C."/>
            <person name="Salcher M."/>
            <person name="Ghai R."/>
            <person name="Kavagutti S V."/>
        </authorList>
    </citation>
    <scope>NUCLEOTIDE SEQUENCE</scope>
</reference>
<dbReference type="EMBL" id="LR798274">
    <property type="protein sequence ID" value="CAB5218891.1"/>
    <property type="molecule type" value="Genomic_DNA"/>
</dbReference>
<proteinExistence type="predicted"/>
<evidence type="ECO:0000256" key="1">
    <source>
        <dbReference type="SAM" id="Phobius"/>
    </source>
</evidence>
<name>A0A6J7WLD2_9CAUD</name>
<keyword evidence="1" id="KW-0472">Membrane</keyword>